<organism evidence="3 4">
    <name type="scientific">Pythium insidiosum</name>
    <name type="common">Pythiosis disease agent</name>
    <dbReference type="NCBI Taxonomy" id="114742"/>
    <lineage>
        <taxon>Eukaryota</taxon>
        <taxon>Sar</taxon>
        <taxon>Stramenopiles</taxon>
        <taxon>Oomycota</taxon>
        <taxon>Peronosporomycetes</taxon>
        <taxon>Pythiales</taxon>
        <taxon>Pythiaceae</taxon>
        <taxon>Pythium</taxon>
    </lineage>
</organism>
<accession>A0AAD5M246</accession>
<dbReference type="AlphaFoldDB" id="A0AAD5M246"/>
<evidence type="ECO:0000313" key="4">
    <source>
        <dbReference type="Proteomes" id="UP001209570"/>
    </source>
</evidence>
<comment type="caution">
    <text evidence="3">The sequence shown here is derived from an EMBL/GenBank/DDBJ whole genome shotgun (WGS) entry which is preliminary data.</text>
</comment>
<gene>
    <name evidence="3" type="ORF">P43SY_006112</name>
</gene>
<reference evidence="3" key="1">
    <citation type="submission" date="2021-12" db="EMBL/GenBank/DDBJ databases">
        <title>Prjna785345.</title>
        <authorList>
            <person name="Rujirawat T."/>
            <person name="Krajaejun T."/>
        </authorList>
    </citation>
    <scope>NUCLEOTIDE SEQUENCE</scope>
    <source>
        <strain evidence="3">Pi057C3</strain>
    </source>
</reference>
<dbReference type="Pfam" id="PF07712">
    <property type="entry name" value="SURNod19"/>
    <property type="match status" value="1"/>
</dbReference>
<sequence>MVSPSFVWSAGLVALALGLPAFAEPAARPEVKTFTALTGRLDLSQGEVTNTFHKLKIPTGPIAVYRFVADVVEKDAEGNVIPVPIFDAYLHHHVVGSNHEAYQEEKTKWGPMKPSAFSRSVGFGAGTESRGTPQEFYYPYAFATIEGEDEWIANVHVINTRKLPTETAHHCLECPCTSEDVFTENAVNGFKFASEDCNAELRYENNSVCSVKTYHGGLRCCENGAFCLERSELSKEEPKSTYYLRYTISYSEIVPEIRPLYLASCCDASGDMDHYGNIEYDIPVCNPEIHPGCVHTLSTRQRLDRDGASLFSFRQSRGQLPAVDREVELVFAVGHQHRGGMGMSIYNDATGELVCNSVPQYGSGHEVGNEKDYVVAMTPCTFDPPVRMRASDVIRVVALYNNTLPHTGAMSLMYLAVSDVGTDSVELSAAARAHRAGSFWAYPAVFAGAAVGTLVLALVVVKRVKQRRGYTPLARPN</sequence>
<keyword evidence="1" id="KW-0812">Transmembrane</keyword>
<dbReference type="PANTHER" id="PTHR33390">
    <property type="entry name" value="STRESS UP-REGULATED NOD 19 PROTEIN"/>
    <property type="match status" value="1"/>
</dbReference>
<protein>
    <submittedName>
        <fullName evidence="3">Uncharacterized protein</fullName>
    </submittedName>
</protein>
<dbReference type="EMBL" id="JAKCXM010000158">
    <property type="protein sequence ID" value="KAJ0400272.1"/>
    <property type="molecule type" value="Genomic_DNA"/>
</dbReference>
<keyword evidence="4" id="KW-1185">Reference proteome</keyword>
<evidence type="ECO:0000256" key="2">
    <source>
        <dbReference type="SAM" id="SignalP"/>
    </source>
</evidence>
<feature type="transmembrane region" description="Helical" evidence="1">
    <location>
        <begin position="439"/>
        <end position="461"/>
    </location>
</feature>
<dbReference type="Proteomes" id="UP001209570">
    <property type="component" value="Unassembled WGS sequence"/>
</dbReference>
<feature type="signal peptide" evidence="2">
    <location>
        <begin position="1"/>
        <end position="23"/>
    </location>
</feature>
<evidence type="ECO:0000313" key="3">
    <source>
        <dbReference type="EMBL" id="KAJ0400272.1"/>
    </source>
</evidence>
<dbReference type="PANTHER" id="PTHR33390:SF1">
    <property type="entry name" value="STRESS UP-REGULATED NOD 19 PROTEIN"/>
    <property type="match status" value="1"/>
</dbReference>
<name>A0AAD5M246_PYTIN</name>
<keyword evidence="1" id="KW-0472">Membrane</keyword>
<feature type="chain" id="PRO_5042234617" evidence="2">
    <location>
        <begin position="24"/>
        <end position="477"/>
    </location>
</feature>
<keyword evidence="1" id="KW-1133">Transmembrane helix</keyword>
<proteinExistence type="predicted"/>
<dbReference type="InterPro" id="IPR011692">
    <property type="entry name" value="Stress_up-reg_Nod19"/>
</dbReference>
<evidence type="ECO:0000256" key="1">
    <source>
        <dbReference type="SAM" id="Phobius"/>
    </source>
</evidence>
<keyword evidence="2" id="KW-0732">Signal</keyword>